<keyword evidence="1" id="KW-0862">Zinc</keyword>
<keyword evidence="1" id="KW-0479">Metal-binding</keyword>
<organism evidence="4">
    <name type="scientific">Tanacetum cinerariifolium</name>
    <name type="common">Dalmatian daisy</name>
    <name type="synonym">Chrysanthemum cinerariifolium</name>
    <dbReference type="NCBI Taxonomy" id="118510"/>
    <lineage>
        <taxon>Eukaryota</taxon>
        <taxon>Viridiplantae</taxon>
        <taxon>Streptophyta</taxon>
        <taxon>Embryophyta</taxon>
        <taxon>Tracheophyta</taxon>
        <taxon>Spermatophyta</taxon>
        <taxon>Magnoliopsida</taxon>
        <taxon>eudicotyledons</taxon>
        <taxon>Gunneridae</taxon>
        <taxon>Pentapetalae</taxon>
        <taxon>asterids</taxon>
        <taxon>campanulids</taxon>
        <taxon>Asterales</taxon>
        <taxon>Asteraceae</taxon>
        <taxon>Asteroideae</taxon>
        <taxon>Anthemideae</taxon>
        <taxon>Anthemidinae</taxon>
        <taxon>Tanacetum</taxon>
    </lineage>
</organism>
<dbReference type="InterPro" id="IPR001878">
    <property type="entry name" value="Znf_CCHC"/>
</dbReference>
<proteinExistence type="predicted"/>
<evidence type="ECO:0000259" key="3">
    <source>
        <dbReference type="PROSITE" id="PS50158"/>
    </source>
</evidence>
<dbReference type="InterPro" id="IPR036875">
    <property type="entry name" value="Znf_CCHC_sf"/>
</dbReference>
<dbReference type="EMBL" id="BKCJ010598885">
    <property type="protein sequence ID" value="GFB31011.1"/>
    <property type="molecule type" value="Genomic_DNA"/>
</dbReference>
<dbReference type="SUPFAM" id="SSF57756">
    <property type="entry name" value="Retrovirus zinc finger-like domains"/>
    <property type="match status" value="1"/>
</dbReference>
<evidence type="ECO:0000256" key="2">
    <source>
        <dbReference type="SAM" id="Coils"/>
    </source>
</evidence>
<keyword evidence="1" id="KW-0863">Zinc-finger</keyword>
<dbReference type="GO" id="GO:0003676">
    <property type="term" value="F:nucleic acid binding"/>
    <property type="evidence" value="ECO:0007669"/>
    <property type="project" value="InterPro"/>
</dbReference>
<name>A0A699L8T3_TANCI</name>
<feature type="domain" description="CCHC-type" evidence="3">
    <location>
        <begin position="85"/>
        <end position="100"/>
    </location>
</feature>
<evidence type="ECO:0000313" key="4">
    <source>
        <dbReference type="EMBL" id="GFB31011.1"/>
    </source>
</evidence>
<feature type="coiled-coil region" evidence="2">
    <location>
        <begin position="240"/>
        <end position="292"/>
    </location>
</feature>
<dbReference type="PROSITE" id="PS50158">
    <property type="entry name" value="ZF_CCHC"/>
    <property type="match status" value="1"/>
</dbReference>
<protein>
    <recommendedName>
        <fullName evidence="3">CCHC-type domain-containing protein</fullName>
    </recommendedName>
</protein>
<dbReference type="Gene3D" id="4.10.60.10">
    <property type="entry name" value="Zinc finger, CCHC-type"/>
    <property type="match status" value="1"/>
</dbReference>
<sequence length="513" mass="59051">MVDDDETSKDKEIDKLMALISLSFKKIYKPTNNNLRTSSNISRANQDNSPRIHRNAGYEHQRLGNVAGARETVGSSVVQKSGIQCYNCKEFGHVAMECQKPKRAKDAAYHREKLLLCKQEEAGIQLNAEQADWKDDTDDESDDQELEAHYMYMAKIQGVSPDAVDSGPIFDTELEQKVQNDDHYVVFAIECQHLEQSKSVHKIYLIGQDAHNVIIKSVDMNYDSEQIDQNDNDADLGKERELLASLIEKLKCEIDETKNRNTLLETSNKVLVEKLKSEIKDFNNKNKSLTEANNKRSKENDLLYADFKKLKAELKRRDSIEYASEMELACGKVRGDFLSYKIESQKSCNKYTQTINDLNQTISEMKNKLSAHQDTISILKQQKDAQIKLYKSREDKEIEKFIDLENKVKVLDNIVYKSGQTVQTMNMLNNKCRMSFAKPEFLKKAKQANPRLYDIGCYNDNLALMLSPESDEVIRLEKESRSKLSDLIRPFDYAKLNNLYDLFVSQRKKSSKH</sequence>
<comment type="caution">
    <text evidence="4">The sequence shown here is derived from an EMBL/GenBank/DDBJ whole genome shotgun (WGS) entry which is preliminary data.</text>
</comment>
<accession>A0A699L8T3</accession>
<gene>
    <name evidence="4" type="ORF">Tci_702982</name>
</gene>
<feature type="coiled-coil region" evidence="2">
    <location>
        <begin position="348"/>
        <end position="382"/>
    </location>
</feature>
<keyword evidence="2" id="KW-0175">Coiled coil</keyword>
<dbReference type="GO" id="GO:0008270">
    <property type="term" value="F:zinc ion binding"/>
    <property type="evidence" value="ECO:0007669"/>
    <property type="project" value="UniProtKB-KW"/>
</dbReference>
<reference evidence="4" key="1">
    <citation type="journal article" date="2019" name="Sci. Rep.">
        <title>Draft genome of Tanacetum cinerariifolium, the natural source of mosquito coil.</title>
        <authorList>
            <person name="Yamashiro T."/>
            <person name="Shiraishi A."/>
            <person name="Satake H."/>
            <person name="Nakayama K."/>
        </authorList>
    </citation>
    <scope>NUCLEOTIDE SEQUENCE</scope>
</reference>
<evidence type="ECO:0000256" key="1">
    <source>
        <dbReference type="PROSITE-ProRule" id="PRU00047"/>
    </source>
</evidence>
<dbReference type="AlphaFoldDB" id="A0A699L8T3"/>
<dbReference type="SMART" id="SM00343">
    <property type="entry name" value="ZnF_C2HC"/>
    <property type="match status" value="1"/>
</dbReference>